<dbReference type="InterPro" id="IPR013641">
    <property type="entry name" value="KTI12/PSTK"/>
</dbReference>
<evidence type="ECO:0000313" key="4">
    <source>
        <dbReference type="EMBL" id="POI30940.1"/>
    </source>
</evidence>
<protein>
    <recommendedName>
        <fullName evidence="6">Phosphoseryl-tRNA kinase</fullName>
    </recommendedName>
</protein>
<dbReference type="AlphaFoldDB" id="A0A2P4T3K5"/>
<comment type="caution">
    <text evidence="4">The sequence shown here is derived from an EMBL/GenBank/DDBJ whole genome shotgun (WGS) entry which is preliminary data.</text>
</comment>
<evidence type="ECO:0008006" key="6">
    <source>
        <dbReference type="Google" id="ProtNLM"/>
    </source>
</evidence>
<keyword evidence="5" id="KW-1185">Reference proteome</keyword>
<keyword evidence="2" id="KW-0067">ATP-binding</keyword>
<dbReference type="EMBL" id="PPHD01010113">
    <property type="protein sequence ID" value="POI30940.1"/>
    <property type="molecule type" value="Genomic_DNA"/>
</dbReference>
<keyword evidence="3" id="KW-0732">Signal</keyword>
<dbReference type="InterPro" id="IPR052648">
    <property type="entry name" value="Ser-tRNA(Sec)_kinase"/>
</dbReference>
<dbReference type="GO" id="GO:0016301">
    <property type="term" value="F:kinase activity"/>
    <property type="evidence" value="ECO:0007669"/>
    <property type="project" value="TreeGrafter"/>
</dbReference>
<keyword evidence="1" id="KW-0547">Nucleotide-binding</keyword>
<dbReference type="PANTHER" id="PTHR20873">
    <property type="entry name" value="L-SERYL-TRNA(SEC) KINASE"/>
    <property type="match status" value="1"/>
</dbReference>
<proteinExistence type="predicted"/>
<evidence type="ECO:0000256" key="1">
    <source>
        <dbReference type="ARBA" id="ARBA00022741"/>
    </source>
</evidence>
<reference evidence="4 5" key="1">
    <citation type="submission" date="2018-01" db="EMBL/GenBank/DDBJ databases">
        <title>Comparison of the Chinese Bamboo Partridge and Red Junglefowl genome sequences highlights the importance of demography in genome evolution.</title>
        <authorList>
            <person name="Tiley G.P."/>
            <person name="Kimball R.T."/>
            <person name="Braun E.L."/>
            <person name="Burleigh J.G."/>
        </authorList>
    </citation>
    <scope>NUCLEOTIDE SEQUENCE [LARGE SCALE GENOMIC DNA]</scope>
    <source>
        <strain evidence="4">RTK389</strain>
        <tissue evidence="4">Blood</tissue>
    </source>
</reference>
<dbReference type="GO" id="GO:0000049">
    <property type="term" value="F:tRNA binding"/>
    <property type="evidence" value="ECO:0007669"/>
    <property type="project" value="TreeGrafter"/>
</dbReference>
<gene>
    <name evidence="4" type="ORF">CIB84_005308</name>
</gene>
<accession>A0A2P4T3K5</accession>
<dbReference type="SUPFAM" id="SSF52540">
    <property type="entry name" value="P-loop containing nucleoside triphosphate hydrolases"/>
    <property type="match status" value="1"/>
</dbReference>
<sequence>MERADGGRVVLCVLCVLCGLPAAGKSTLARALRRQLPLRQGWDCALLAYDDLIPEEAWGRGEPPDGEPPLDCAWKRRRRELLRHLERLLRALRSDPAPPGPAAAPPSWGRFLSCCAEQGLLPGRGGGPGARPLCLVLDDNFYYRSMRYEVFQLARKWSAYVRGLVQTCVHCVPADSLGFCQLFLECPLELCLQRNRLRGSPVPEGTICRMAHRVEVPEPEKNPWEQNSLVLSSSAVQIINLLGAALENPVKQNKENTEQKEADRALCAASTVHQADQTCRRIISQTMKEAKDKNVLPSEMKSLAEELNKLKAAFLEDLRQGSDVGNESGQQNPTMDPAASVLSSFQRSATSNSCPWNMEQRCWIAQRPGRNAWKSSSPASLLQWDHRQAGLAFPEPHPAEVLKTTLNCSLLGSVPTGN</sequence>
<name>A0A2P4T3K5_BAMTH</name>
<dbReference type="Proteomes" id="UP000237246">
    <property type="component" value="Unassembled WGS sequence"/>
</dbReference>
<feature type="chain" id="PRO_5015185628" description="Phosphoseryl-tRNA kinase" evidence="3">
    <location>
        <begin position="27"/>
        <end position="418"/>
    </location>
</feature>
<evidence type="ECO:0000256" key="3">
    <source>
        <dbReference type="SAM" id="SignalP"/>
    </source>
</evidence>
<dbReference type="GO" id="GO:0005524">
    <property type="term" value="F:ATP binding"/>
    <property type="evidence" value="ECO:0007669"/>
    <property type="project" value="UniProtKB-KW"/>
</dbReference>
<feature type="signal peptide" evidence="3">
    <location>
        <begin position="1"/>
        <end position="26"/>
    </location>
</feature>
<organism evidence="4 5">
    <name type="scientific">Bambusicola thoracicus</name>
    <name type="common">Chinese bamboo-partridge</name>
    <name type="synonym">Perdix thoracica</name>
    <dbReference type="NCBI Taxonomy" id="9083"/>
    <lineage>
        <taxon>Eukaryota</taxon>
        <taxon>Metazoa</taxon>
        <taxon>Chordata</taxon>
        <taxon>Craniata</taxon>
        <taxon>Vertebrata</taxon>
        <taxon>Euteleostomi</taxon>
        <taxon>Archelosauria</taxon>
        <taxon>Archosauria</taxon>
        <taxon>Dinosauria</taxon>
        <taxon>Saurischia</taxon>
        <taxon>Theropoda</taxon>
        <taxon>Coelurosauria</taxon>
        <taxon>Aves</taxon>
        <taxon>Neognathae</taxon>
        <taxon>Galloanserae</taxon>
        <taxon>Galliformes</taxon>
        <taxon>Phasianidae</taxon>
        <taxon>Perdicinae</taxon>
        <taxon>Bambusicola</taxon>
    </lineage>
</organism>
<dbReference type="InterPro" id="IPR027417">
    <property type="entry name" value="P-loop_NTPase"/>
</dbReference>
<dbReference type="PANTHER" id="PTHR20873:SF0">
    <property type="entry name" value="L-SERYL-TRNA(SEC) KINASE"/>
    <property type="match status" value="1"/>
</dbReference>
<dbReference type="Gene3D" id="3.40.50.300">
    <property type="entry name" value="P-loop containing nucleotide triphosphate hydrolases"/>
    <property type="match status" value="1"/>
</dbReference>
<dbReference type="Pfam" id="PF08433">
    <property type="entry name" value="KTI12"/>
    <property type="match status" value="1"/>
</dbReference>
<dbReference type="OrthoDB" id="9972657at2759"/>
<evidence type="ECO:0000256" key="2">
    <source>
        <dbReference type="ARBA" id="ARBA00022840"/>
    </source>
</evidence>
<evidence type="ECO:0000313" key="5">
    <source>
        <dbReference type="Proteomes" id="UP000237246"/>
    </source>
</evidence>